<organism evidence="2 3">
    <name type="scientific">Amnibacterium setariae</name>
    <dbReference type="NCBI Taxonomy" id="2306585"/>
    <lineage>
        <taxon>Bacteria</taxon>
        <taxon>Bacillati</taxon>
        <taxon>Actinomycetota</taxon>
        <taxon>Actinomycetes</taxon>
        <taxon>Micrococcales</taxon>
        <taxon>Microbacteriaceae</taxon>
        <taxon>Amnibacterium</taxon>
    </lineage>
</organism>
<evidence type="ECO:0000313" key="2">
    <source>
        <dbReference type="EMBL" id="RIX28908.1"/>
    </source>
</evidence>
<sequence>MGRPRRCPRGGVVADDEQWWFNTKTGEVEQGAQSPWSDRAGPYATREEAEGAPARIAENSRRIAEEDANY</sequence>
<name>A0A3A1TZ87_9MICO</name>
<proteinExistence type="predicted"/>
<evidence type="ECO:0008006" key="4">
    <source>
        <dbReference type="Google" id="ProtNLM"/>
    </source>
</evidence>
<dbReference type="Proteomes" id="UP000265742">
    <property type="component" value="Unassembled WGS sequence"/>
</dbReference>
<feature type="region of interest" description="Disordered" evidence="1">
    <location>
        <begin position="26"/>
        <end position="70"/>
    </location>
</feature>
<comment type="caution">
    <text evidence="2">The sequence shown here is derived from an EMBL/GenBank/DDBJ whole genome shotgun (WGS) entry which is preliminary data.</text>
</comment>
<evidence type="ECO:0000256" key="1">
    <source>
        <dbReference type="SAM" id="MobiDB-lite"/>
    </source>
</evidence>
<reference evidence="3" key="1">
    <citation type="submission" date="2018-09" db="EMBL/GenBank/DDBJ databases">
        <authorList>
            <person name="Kim I."/>
        </authorList>
    </citation>
    <scope>NUCLEOTIDE SEQUENCE [LARGE SCALE GENOMIC DNA]</scope>
    <source>
        <strain evidence="3">DD4a</strain>
    </source>
</reference>
<gene>
    <name evidence="2" type="ORF">D1781_11480</name>
</gene>
<feature type="compositionally biased region" description="Basic and acidic residues" evidence="1">
    <location>
        <begin position="58"/>
        <end position="70"/>
    </location>
</feature>
<feature type="compositionally biased region" description="Polar residues" evidence="1">
    <location>
        <begin position="26"/>
        <end position="36"/>
    </location>
</feature>
<dbReference type="EMBL" id="QXTG01000002">
    <property type="protein sequence ID" value="RIX28908.1"/>
    <property type="molecule type" value="Genomic_DNA"/>
</dbReference>
<keyword evidence="3" id="KW-1185">Reference proteome</keyword>
<protein>
    <recommendedName>
        <fullName evidence="4">SPOR domain-containing protein</fullName>
    </recommendedName>
</protein>
<dbReference type="OrthoDB" id="3268477at2"/>
<dbReference type="AlphaFoldDB" id="A0A3A1TZ87"/>
<evidence type="ECO:0000313" key="3">
    <source>
        <dbReference type="Proteomes" id="UP000265742"/>
    </source>
</evidence>
<accession>A0A3A1TZ87</accession>